<keyword evidence="2" id="KW-0548">Nucleotidyltransferase</keyword>
<dbReference type="PANTHER" id="PTHR43535:SF1">
    <property type="entry name" value="PHOSPHATIDATE CYTIDYLYLTRANSFERASE"/>
    <property type="match status" value="1"/>
</dbReference>
<dbReference type="PANTHER" id="PTHR43535">
    <property type="entry name" value="PHOSPHATIDATE CYTIDYLYLTRANSFERASE"/>
    <property type="match status" value="1"/>
</dbReference>
<dbReference type="GO" id="GO:0016779">
    <property type="term" value="F:nucleotidyltransferase activity"/>
    <property type="evidence" value="ECO:0007669"/>
    <property type="project" value="UniProtKB-KW"/>
</dbReference>
<dbReference type="GO" id="GO:0005886">
    <property type="term" value="C:plasma membrane"/>
    <property type="evidence" value="ECO:0007669"/>
    <property type="project" value="TreeGrafter"/>
</dbReference>
<dbReference type="GO" id="GO:0009273">
    <property type="term" value="P:peptidoglycan-based cell wall biogenesis"/>
    <property type="evidence" value="ECO:0007669"/>
    <property type="project" value="TreeGrafter"/>
</dbReference>
<feature type="transmembrane region" description="Helical" evidence="1">
    <location>
        <begin position="183"/>
        <end position="202"/>
    </location>
</feature>
<feature type="transmembrane region" description="Helical" evidence="1">
    <location>
        <begin position="222"/>
        <end position="242"/>
    </location>
</feature>
<comment type="caution">
    <text evidence="2">The sequence shown here is derived from an EMBL/GenBank/DDBJ whole genome shotgun (WGS) entry which is preliminary data.</text>
</comment>
<protein>
    <submittedName>
        <fullName evidence="2">Phosphatidate cytidylyltransferase</fullName>
    </submittedName>
</protein>
<evidence type="ECO:0000313" key="2">
    <source>
        <dbReference type="EMBL" id="TDP86623.1"/>
    </source>
</evidence>
<evidence type="ECO:0000256" key="1">
    <source>
        <dbReference type="SAM" id="Phobius"/>
    </source>
</evidence>
<feature type="transmembrane region" description="Helical" evidence="1">
    <location>
        <begin position="50"/>
        <end position="76"/>
    </location>
</feature>
<sequence length="314" mass="34279">MTSATREVVALFAGLAGLLAIASTVAAVLARRAGDRPSPTIENLVARINAWWVMVGLLAVAFLFGRAGVILLFAFASFAALREFLTLTDTRRGDHRALAAAFFVVLPVQYWLIWIDWYGLYSIFVPVYVFLLLPIVVALSGDTTRFMERVAEMQWGVMVAVFCVGHVPALVTLDIPGYEGRGLMLIAWLVLVVQSSDVLQYVSGKLFGRRKVAPSLSPSKTWEGLVGGVAGAVAIGTALWWITPFAPLHAAAMALVVCAMGFFGGLVMSAIKRDRGVKDWGRMIEGHGGMLDRLDSVVFAAPIFFHLVRYWWTV</sequence>
<proteinExistence type="predicted"/>
<accession>A0A4R6RJC6</accession>
<keyword evidence="1" id="KW-0472">Membrane</keyword>
<evidence type="ECO:0000313" key="3">
    <source>
        <dbReference type="Proteomes" id="UP000294547"/>
    </source>
</evidence>
<dbReference type="Proteomes" id="UP000294547">
    <property type="component" value="Unassembled WGS sequence"/>
</dbReference>
<feature type="transmembrane region" description="Helical" evidence="1">
    <location>
        <begin position="97"/>
        <end position="114"/>
    </location>
</feature>
<dbReference type="EMBL" id="SNXY01000006">
    <property type="protein sequence ID" value="TDP86623.1"/>
    <property type="molecule type" value="Genomic_DNA"/>
</dbReference>
<feature type="transmembrane region" description="Helical" evidence="1">
    <location>
        <begin position="153"/>
        <end position="171"/>
    </location>
</feature>
<dbReference type="RefSeq" id="WP_126536885.1">
    <property type="nucleotide sequence ID" value="NZ_BSPM01000008.1"/>
</dbReference>
<keyword evidence="3" id="KW-1185">Reference proteome</keyword>
<reference evidence="2 3" key="1">
    <citation type="submission" date="2019-03" db="EMBL/GenBank/DDBJ databases">
        <title>Genomic Encyclopedia of Type Strains, Phase IV (KMG-IV): sequencing the most valuable type-strain genomes for metagenomic binning, comparative biology and taxonomic classification.</title>
        <authorList>
            <person name="Goeker M."/>
        </authorList>
    </citation>
    <scope>NUCLEOTIDE SEQUENCE [LARGE SCALE GENOMIC DNA]</scope>
    <source>
        <strain evidence="2 3">DSM 102969</strain>
    </source>
</reference>
<dbReference type="OrthoDB" id="9799199at2"/>
<keyword evidence="2" id="KW-0808">Transferase</keyword>
<keyword evidence="1" id="KW-1133">Transmembrane helix</keyword>
<organism evidence="2 3">
    <name type="scientific">Oharaeibacter diazotrophicus</name>
    <dbReference type="NCBI Taxonomy" id="1920512"/>
    <lineage>
        <taxon>Bacteria</taxon>
        <taxon>Pseudomonadati</taxon>
        <taxon>Pseudomonadota</taxon>
        <taxon>Alphaproteobacteria</taxon>
        <taxon>Hyphomicrobiales</taxon>
        <taxon>Pleomorphomonadaceae</taxon>
        <taxon>Oharaeibacter</taxon>
    </lineage>
</organism>
<dbReference type="Pfam" id="PF01148">
    <property type="entry name" value="CTP_transf_1"/>
    <property type="match status" value="1"/>
</dbReference>
<feature type="transmembrane region" description="Helical" evidence="1">
    <location>
        <begin position="120"/>
        <end position="141"/>
    </location>
</feature>
<feature type="transmembrane region" description="Helical" evidence="1">
    <location>
        <begin position="248"/>
        <end position="271"/>
    </location>
</feature>
<dbReference type="AlphaFoldDB" id="A0A4R6RJC6"/>
<keyword evidence="1" id="KW-0812">Transmembrane</keyword>
<gene>
    <name evidence="2" type="ORF">EDD54_0502</name>
</gene>
<name>A0A4R6RJC6_9HYPH</name>